<dbReference type="GO" id="GO:0016462">
    <property type="term" value="F:pyrophosphatase activity"/>
    <property type="evidence" value="ECO:0007669"/>
    <property type="project" value="TreeGrafter"/>
</dbReference>
<dbReference type="InterPro" id="IPR043129">
    <property type="entry name" value="ATPase_NBD"/>
</dbReference>
<dbReference type="Gene3D" id="3.30.420.40">
    <property type="match status" value="1"/>
</dbReference>
<dbReference type="CDD" id="cd24054">
    <property type="entry name" value="ASKHA_NBD_AaPPX-GppA_MtPPX2-like"/>
    <property type="match status" value="1"/>
</dbReference>
<reference evidence="3" key="1">
    <citation type="journal article" date="2017" name="Proc. Natl. Acad. Sci. U.S.A.">
        <title>Simulation of Deepwater Horizon oil plume reveals substrate specialization within a complex community of hydrocarbon-degraders.</title>
        <authorList>
            <person name="Hu P."/>
            <person name="Dubinsky E.A."/>
            <person name="Probst A.J."/>
            <person name="Wang J."/>
            <person name="Sieber C.M.K."/>
            <person name="Tom L.M."/>
            <person name="Gardinali P."/>
            <person name="Banfield J.F."/>
            <person name="Atlas R.M."/>
            <person name="Andersen G.L."/>
        </authorList>
    </citation>
    <scope>NUCLEOTIDE SEQUENCE [LARGE SCALE GENOMIC DNA]</scope>
</reference>
<dbReference type="InterPro" id="IPR050273">
    <property type="entry name" value="GppA/Ppx_hydrolase"/>
</dbReference>
<protein>
    <recommendedName>
        <fullName evidence="1">Ppx/GppA phosphatase N-terminal domain-containing protein</fullName>
    </recommendedName>
</protein>
<evidence type="ECO:0000313" key="2">
    <source>
        <dbReference type="EMBL" id="OUR93125.1"/>
    </source>
</evidence>
<dbReference type="AlphaFoldDB" id="A0A1Y5F269"/>
<evidence type="ECO:0000313" key="3">
    <source>
        <dbReference type="Proteomes" id="UP000196531"/>
    </source>
</evidence>
<sequence>MLRASIDIGSNSCLLLILDVEKNDSFKVLESHARITSLGKDLDKNKLFLEVSMNSTFDALEEYANIVSKYAIELSEVLVTATEASRVATNADTFFKKVKEQIGLEITKISGVGEAHYTALGVSKGVKTKEQSLVIMDIGGASTELIQVNLDEFSIEKSISLPIGSVRATDWMNANSFDENVAQILSSNKISDFISEKLICVAGTMTTLSAILLGQESFIESEIHGHEFTISDLEKLLCSLKNKNAEEILQDYPVCGKRAFSIYGGGIVAKTLCQKLKTTKIEISTFGLRYGVAIEGRIDERFT</sequence>
<accession>A0A1Y5F269</accession>
<dbReference type="Proteomes" id="UP000196531">
    <property type="component" value="Unassembled WGS sequence"/>
</dbReference>
<dbReference type="Pfam" id="PF02541">
    <property type="entry name" value="Ppx-GppA"/>
    <property type="match status" value="1"/>
</dbReference>
<evidence type="ECO:0000259" key="1">
    <source>
        <dbReference type="Pfam" id="PF02541"/>
    </source>
</evidence>
<proteinExistence type="predicted"/>
<dbReference type="PANTHER" id="PTHR30005">
    <property type="entry name" value="EXOPOLYPHOSPHATASE"/>
    <property type="match status" value="1"/>
</dbReference>
<dbReference type="SUPFAM" id="SSF53067">
    <property type="entry name" value="Actin-like ATPase domain"/>
    <property type="match status" value="2"/>
</dbReference>
<gene>
    <name evidence="2" type="ORF">A9Q84_21730</name>
</gene>
<dbReference type="EMBL" id="MAAO01000016">
    <property type="protein sequence ID" value="OUR93125.1"/>
    <property type="molecule type" value="Genomic_DNA"/>
</dbReference>
<name>A0A1Y5F269_9BACT</name>
<dbReference type="InterPro" id="IPR003695">
    <property type="entry name" value="Ppx_GppA_N"/>
</dbReference>
<comment type="caution">
    <text evidence="2">The sequence shown here is derived from an EMBL/GenBank/DDBJ whole genome shotgun (WGS) entry which is preliminary data.</text>
</comment>
<organism evidence="2 3">
    <name type="scientific">Halobacteriovorax marinus</name>
    <dbReference type="NCBI Taxonomy" id="97084"/>
    <lineage>
        <taxon>Bacteria</taxon>
        <taxon>Pseudomonadati</taxon>
        <taxon>Bdellovibrionota</taxon>
        <taxon>Bacteriovoracia</taxon>
        <taxon>Bacteriovoracales</taxon>
        <taxon>Halobacteriovoraceae</taxon>
        <taxon>Halobacteriovorax</taxon>
    </lineage>
</organism>
<dbReference type="Gene3D" id="3.30.420.150">
    <property type="entry name" value="Exopolyphosphatase. Domain 2"/>
    <property type="match status" value="1"/>
</dbReference>
<dbReference type="PANTHER" id="PTHR30005:SF0">
    <property type="entry name" value="RETROGRADE REGULATION PROTEIN 2"/>
    <property type="match status" value="1"/>
</dbReference>
<feature type="domain" description="Ppx/GppA phosphatase N-terminal" evidence="1">
    <location>
        <begin position="22"/>
        <end position="294"/>
    </location>
</feature>